<keyword evidence="1" id="KW-0732">Signal</keyword>
<keyword evidence="3" id="KW-1185">Reference proteome</keyword>
<feature type="signal peptide" evidence="1">
    <location>
        <begin position="1"/>
        <end position="16"/>
    </location>
</feature>
<proteinExistence type="predicted"/>
<dbReference type="EMBL" id="ML743571">
    <property type="protein sequence ID" value="KAE8138402.1"/>
    <property type="molecule type" value="Genomic_DNA"/>
</dbReference>
<organism evidence="2 3">
    <name type="scientific">Aspergillus pseudotamarii</name>
    <dbReference type="NCBI Taxonomy" id="132259"/>
    <lineage>
        <taxon>Eukaryota</taxon>
        <taxon>Fungi</taxon>
        <taxon>Dikarya</taxon>
        <taxon>Ascomycota</taxon>
        <taxon>Pezizomycotina</taxon>
        <taxon>Eurotiomycetes</taxon>
        <taxon>Eurotiomycetidae</taxon>
        <taxon>Eurotiales</taxon>
        <taxon>Aspergillaceae</taxon>
        <taxon>Aspergillus</taxon>
        <taxon>Aspergillus subgen. Circumdati</taxon>
    </lineage>
</organism>
<reference evidence="2 3" key="1">
    <citation type="submission" date="2019-04" db="EMBL/GenBank/DDBJ databases">
        <title>Friends and foes A comparative genomics study of 23 Aspergillus species from section Flavi.</title>
        <authorList>
            <consortium name="DOE Joint Genome Institute"/>
            <person name="Kjaerbolling I."/>
            <person name="Vesth T."/>
            <person name="Frisvad J.C."/>
            <person name="Nybo J.L."/>
            <person name="Theobald S."/>
            <person name="Kildgaard S."/>
            <person name="Isbrandt T."/>
            <person name="Kuo A."/>
            <person name="Sato A."/>
            <person name="Lyhne E.K."/>
            <person name="Kogle M.E."/>
            <person name="Wiebenga A."/>
            <person name="Kun R.S."/>
            <person name="Lubbers R.J."/>
            <person name="Makela M.R."/>
            <person name="Barry K."/>
            <person name="Chovatia M."/>
            <person name="Clum A."/>
            <person name="Daum C."/>
            <person name="Haridas S."/>
            <person name="He G."/>
            <person name="LaButti K."/>
            <person name="Lipzen A."/>
            <person name="Mondo S."/>
            <person name="Riley R."/>
            <person name="Salamov A."/>
            <person name="Simmons B.A."/>
            <person name="Magnuson J.K."/>
            <person name="Henrissat B."/>
            <person name="Mortensen U.H."/>
            <person name="Larsen T.O."/>
            <person name="Devries R.P."/>
            <person name="Grigoriev I.V."/>
            <person name="Machida M."/>
            <person name="Baker S.E."/>
            <person name="Andersen M.R."/>
        </authorList>
    </citation>
    <scope>NUCLEOTIDE SEQUENCE [LARGE SCALE GENOMIC DNA]</scope>
    <source>
        <strain evidence="2 3">CBS 117625</strain>
    </source>
</reference>
<feature type="chain" id="PRO_5024974720" description="Secreted protein" evidence="1">
    <location>
        <begin position="17"/>
        <end position="76"/>
    </location>
</feature>
<dbReference type="RefSeq" id="XP_031914465.1">
    <property type="nucleotide sequence ID" value="XM_032054327.1"/>
</dbReference>
<gene>
    <name evidence="2" type="ORF">BDV38DRAFT_244535</name>
</gene>
<dbReference type="Proteomes" id="UP000325672">
    <property type="component" value="Unassembled WGS sequence"/>
</dbReference>
<name>A0A5N6SUV4_ASPPS</name>
<dbReference type="AlphaFoldDB" id="A0A5N6SUV4"/>
<accession>A0A5N6SUV4</accession>
<evidence type="ECO:0000313" key="3">
    <source>
        <dbReference type="Proteomes" id="UP000325672"/>
    </source>
</evidence>
<dbReference type="GeneID" id="43638537"/>
<sequence length="76" mass="8422">MNCWLLWFAVPVVVRACNIVRLALTGAPLVCKLITFKNRLCLYLHASGRSTYPCTGMTPDPPVAYLALRTKNGNKV</sequence>
<evidence type="ECO:0000256" key="1">
    <source>
        <dbReference type="SAM" id="SignalP"/>
    </source>
</evidence>
<protein>
    <recommendedName>
        <fullName evidence="4">Secreted protein</fullName>
    </recommendedName>
</protein>
<evidence type="ECO:0000313" key="2">
    <source>
        <dbReference type="EMBL" id="KAE8138402.1"/>
    </source>
</evidence>
<evidence type="ECO:0008006" key="4">
    <source>
        <dbReference type="Google" id="ProtNLM"/>
    </source>
</evidence>